<organism evidence="1 2">
    <name type="scientific">Cryptosporangium aurantiacum</name>
    <dbReference type="NCBI Taxonomy" id="134849"/>
    <lineage>
        <taxon>Bacteria</taxon>
        <taxon>Bacillati</taxon>
        <taxon>Actinomycetota</taxon>
        <taxon>Actinomycetes</taxon>
        <taxon>Cryptosporangiales</taxon>
        <taxon>Cryptosporangiaceae</taxon>
        <taxon>Cryptosporangium</taxon>
    </lineage>
</organism>
<sequence>MFVVAAERAIDEPSAVEELVELCGRLPLAIAIIARVYTEHPSWTVADLIAETRDSVLRLFAEQNSVAAAFDVSVRYLPAARRRFLTLLGLHPGTSIDPYAAAALTGRDHSVSLG</sequence>
<keyword evidence="2" id="KW-1185">Reference proteome</keyword>
<name>A0A1M7RBB2_9ACTN</name>
<reference evidence="1 2" key="1">
    <citation type="submission" date="2016-11" db="EMBL/GenBank/DDBJ databases">
        <authorList>
            <person name="Jaros S."/>
            <person name="Januszkiewicz K."/>
            <person name="Wedrychowicz H."/>
        </authorList>
    </citation>
    <scope>NUCLEOTIDE SEQUENCE [LARGE SCALE GENOMIC DNA]</scope>
    <source>
        <strain evidence="1 2">DSM 46144</strain>
    </source>
</reference>
<proteinExistence type="predicted"/>
<evidence type="ECO:0000313" key="2">
    <source>
        <dbReference type="Proteomes" id="UP000184440"/>
    </source>
</evidence>
<accession>A0A1M7RBB2</accession>
<dbReference type="AlphaFoldDB" id="A0A1M7RBB2"/>
<dbReference type="STRING" id="134849.SAMN05443668_109180"/>
<dbReference type="EMBL" id="FRCS01000009">
    <property type="protein sequence ID" value="SHN43460.1"/>
    <property type="molecule type" value="Genomic_DNA"/>
</dbReference>
<dbReference type="Proteomes" id="UP000184440">
    <property type="component" value="Unassembled WGS sequence"/>
</dbReference>
<protein>
    <submittedName>
        <fullName evidence="1">Uncharacterized protein</fullName>
    </submittedName>
</protein>
<evidence type="ECO:0000313" key="1">
    <source>
        <dbReference type="EMBL" id="SHN43460.1"/>
    </source>
</evidence>
<gene>
    <name evidence="1" type="ORF">SAMN05443668_109180</name>
</gene>